<protein>
    <submittedName>
        <fullName evidence="8">Transporter mfs1</fullName>
    </submittedName>
</protein>
<dbReference type="Proteomes" id="UP000038010">
    <property type="component" value="Unassembled WGS sequence"/>
</dbReference>
<dbReference type="Gene3D" id="1.20.1250.20">
    <property type="entry name" value="MFS general substrate transporter like domains"/>
    <property type="match status" value="1"/>
</dbReference>
<comment type="subcellular location">
    <subcellularLocation>
        <location evidence="1">Membrane</location>
        <topology evidence="1">Multi-pass membrane protein</topology>
    </subcellularLocation>
</comment>
<dbReference type="GO" id="GO:0015244">
    <property type="term" value="F:fluconazole transmembrane transporter activity"/>
    <property type="evidence" value="ECO:0007669"/>
    <property type="project" value="TreeGrafter"/>
</dbReference>
<evidence type="ECO:0000259" key="7">
    <source>
        <dbReference type="PROSITE" id="PS50850"/>
    </source>
</evidence>
<feature type="transmembrane region" description="Helical" evidence="6">
    <location>
        <begin position="225"/>
        <end position="244"/>
    </location>
</feature>
<dbReference type="OrthoDB" id="3357846at2759"/>
<dbReference type="InterPro" id="IPR020846">
    <property type="entry name" value="MFS_dom"/>
</dbReference>
<gene>
    <name evidence="8" type="ORF">AB675_9832</name>
</gene>
<dbReference type="GO" id="GO:0005886">
    <property type="term" value="C:plasma membrane"/>
    <property type="evidence" value="ECO:0007669"/>
    <property type="project" value="TreeGrafter"/>
</dbReference>
<dbReference type="CDD" id="cd17323">
    <property type="entry name" value="MFS_Tpo1_MDR_like"/>
    <property type="match status" value="1"/>
</dbReference>
<dbReference type="GeneID" id="28742282"/>
<feature type="compositionally biased region" description="Basic and acidic residues" evidence="5">
    <location>
        <begin position="95"/>
        <end position="109"/>
    </location>
</feature>
<keyword evidence="3 6" id="KW-1133">Transmembrane helix</keyword>
<feature type="transmembrane region" description="Helical" evidence="6">
    <location>
        <begin position="256"/>
        <end position="278"/>
    </location>
</feature>
<dbReference type="AlphaFoldDB" id="A0A0N1HX80"/>
<keyword evidence="4 6" id="KW-0472">Membrane</keyword>
<feature type="transmembrane region" description="Helical" evidence="6">
    <location>
        <begin position="468"/>
        <end position="489"/>
    </location>
</feature>
<comment type="caution">
    <text evidence="8">The sequence shown here is derived from an EMBL/GenBank/DDBJ whole genome shotgun (WGS) entry which is preliminary data.</text>
</comment>
<dbReference type="RefSeq" id="XP_018002450.1">
    <property type="nucleotide sequence ID" value="XM_018150402.1"/>
</dbReference>
<feature type="transmembrane region" description="Helical" evidence="6">
    <location>
        <begin position="606"/>
        <end position="627"/>
    </location>
</feature>
<dbReference type="PANTHER" id="PTHR23502">
    <property type="entry name" value="MAJOR FACILITATOR SUPERFAMILY"/>
    <property type="match status" value="1"/>
</dbReference>
<evidence type="ECO:0000256" key="6">
    <source>
        <dbReference type="SAM" id="Phobius"/>
    </source>
</evidence>
<feature type="transmembrane region" description="Helical" evidence="6">
    <location>
        <begin position="537"/>
        <end position="564"/>
    </location>
</feature>
<dbReference type="GO" id="GO:1990961">
    <property type="term" value="P:xenobiotic detoxification by transmembrane export across the plasma membrane"/>
    <property type="evidence" value="ECO:0007669"/>
    <property type="project" value="TreeGrafter"/>
</dbReference>
<name>A0A0N1HX80_9EURO</name>
<evidence type="ECO:0000256" key="2">
    <source>
        <dbReference type="ARBA" id="ARBA00022692"/>
    </source>
</evidence>
<evidence type="ECO:0000256" key="1">
    <source>
        <dbReference type="ARBA" id="ARBA00004141"/>
    </source>
</evidence>
<evidence type="ECO:0000256" key="3">
    <source>
        <dbReference type="ARBA" id="ARBA00022989"/>
    </source>
</evidence>
<feature type="transmembrane region" description="Helical" evidence="6">
    <location>
        <begin position="185"/>
        <end position="205"/>
    </location>
</feature>
<sequence length="640" mass="70396">MAQEILRDSTLGLLIRFATGGRVLKYPEEVEGFQIPSAYHHGDEKRQQTVDSTASTQAAPTPAEEKDVDVEKDAAPATHPPLDRGSTLRNTQTAPDREFSDSEDGDGHSISHNLSQITSRAQMSQVNTRADLEQAYTNASYQEQIKTQPSRPIAPTRTADGTILVDWYTTDDPENPQNWTHRKKALVVLQIYFYTLAVYIGSAIITPSQPYIEEIFHVTPEVASLGLSMYVLGYGIGPMIFSPMSEMPIIGRNPPYMVTFTIFLAISIGVSCVNNFPALIVLRFLQGFFGSPCLATGGASIGDIYNLFRLPYYLTGWAAFATAGPALGPLISGFSVPYTNWHWSLWEIVWLAAPVYVALFTMLPETSADTILLRRAARLRHATGNPNLKSQSEINQSQLTLGEIVVSNLWRPVQINALDPAVLFTSIYIALMYAIFYSFFEVFPFVYAVGLPRAGSVTKGYGLNAGEIGLIFLSISVGVSIAIPIYLWYLKYKFEPQIRARGLGAPEERLVPGLYACFLVPVGLFVFGWTGFNSPKIHWIVPTLGIVIFTVGIFILFQVVFIYIPLTYPQYAASLFAGNDFARSSIACGAIHFSRPMFLNLGVGPGVSLLAGLTFGGCAGIWGLWYFGATLRARSRFAAK</sequence>
<feature type="compositionally biased region" description="Low complexity" evidence="5">
    <location>
        <begin position="52"/>
        <end position="62"/>
    </location>
</feature>
<evidence type="ECO:0000256" key="5">
    <source>
        <dbReference type="SAM" id="MobiDB-lite"/>
    </source>
</evidence>
<accession>A0A0N1HX80</accession>
<dbReference type="Pfam" id="PF07690">
    <property type="entry name" value="MFS_1"/>
    <property type="match status" value="1"/>
</dbReference>
<proteinExistence type="predicted"/>
<dbReference type="InterPro" id="IPR036259">
    <property type="entry name" value="MFS_trans_sf"/>
</dbReference>
<dbReference type="SUPFAM" id="SSF103473">
    <property type="entry name" value="MFS general substrate transporter"/>
    <property type="match status" value="1"/>
</dbReference>
<dbReference type="STRING" id="1664694.A0A0N1HX80"/>
<feature type="compositionally biased region" description="Basic and acidic residues" evidence="5">
    <location>
        <begin position="63"/>
        <end position="74"/>
    </location>
</feature>
<organism evidence="8 9">
    <name type="scientific">Cyphellophora attinorum</name>
    <dbReference type="NCBI Taxonomy" id="1664694"/>
    <lineage>
        <taxon>Eukaryota</taxon>
        <taxon>Fungi</taxon>
        <taxon>Dikarya</taxon>
        <taxon>Ascomycota</taxon>
        <taxon>Pezizomycotina</taxon>
        <taxon>Eurotiomycetes</taxon>
        <taxon>Chaetothyriomycetidae</taxon>
        <taxon>Chaetothyriales</taxon>
        <taxon>Cyphellophoraceae</taxon>
        <taxon>Cyphellophora</taxon>
    </lineage>
</organism>
<evidence type="ECO:0000313" key="8">
    <source>
        <dbReference type="EMBL" id="KPI42487.1"/>
    </source>
</evidence>
<dbReference type="VEuPathDB" id="FungiDB:AB675_9832"/>
<keyword evidence="9" id="KW-1185">Reference proteome</keyword>
<feature type="transmembrane region" description="Helical" evidence="6">
    <location>
        <begin position="343"/>
        <end position="363"/>
    </location>
</feature>
<keyword evidence="2 6" id="KW-0812">Transmembrane</keyword>
<evidence type="ECO:0000313" key="9">
    <source>
        <dbReference type="Proteomes" id="UP000038010"/>
    </source>
</evidence>
<reference evidence="8 9" key="1">
    <citation type="submission" date="2015-06" db="EMBL/GenBank/DDBJ databases">
        <title>Draft genome of the ant-associated black yeast Phialophora attae CBS 131958.</title>
        <authorList>
            <person name="Moreno L.F."/>
            <person name="Stielow B.J."/>
            <person name="de Hoog S."/>
            <person name="Vicente V.A."/>
            <person name="Weiss V.A."/>
            <person name="de Vries M."/>
            <person name="Cruz L.M."/>
            <person name="Souza E.M."/>
        </authorList>
    </citation>
    <scope>NUCLEOTIDE SEQUENCE [LARGE SCALE GENOMIC DNA]</scope>
    <source>
        <strain evidence="8 9">CBS 131958</strain>
    </source>
</reference>
<feature type="transmembrane region" description="Helical" evidence="6">
    <location>
        <begin position="312"/>
        <end position="331"/>
    </location>
</feature>
<evidence type="ECO:0000256" key="4">
    <source>
        <dbReference type="ARBA" id="ARBA00023136"/>
    </source>
</evidence>
<feature type="transmembrane region" description="Helical" evidence="6">
    <location>
        <begin position="510"/>
        <end position="531"/>
    </location>
</feature>
<dbReference type="PROSITE" id="PS50850">
    <property type="entry name" value="MFS"/>
    <property type="match status" value="1"/>
</dbReference>
<dbReference type="EMBL" id="LFJN01000007">
    <property type="protein sequence ID" value="KPI42487.1"/>
    <property type="molecule type" value="Genomic_DNA"/>
</dbReference>
<dbReference type="PANTHER" id="PTHR23502:SF23">
    <property type="entry name" value="FLUCONAZOLE RESISTANCE PROTEIN 1"/>
    <property type="match status" value="1"/>
</dbReference>
<feature type="transmembrane region" description="Helical" evidence="6">
    <location>
        <begin position="421"/>
        <end position="448"/>
    </location>
</feature>
<feature type="region of interest" description="Disordered" evidence="5">
    <location>
        <begin position="39"/>
        <end position="111"/>
    </location>
</feature>
<feature type="domain" description="Major facilitator superfamily (MFS) profile" evidence="7">
    <location>
        <begin position="187"/>
        <end position="640"/>
    </location>
</feature>
<dbReference type="InterPro" id="IPR011701">
    <property type="entry name" value="MFS"/>
</dbReference>